<dbReference type="OrthoDB" id="9979876at2"/>
<dbReference type="AlphaFoldDB" id="A0A150WFA2"/>
<dbReference type="Proteomes" id="UP000075320">
    <property type="component" value="Unassembled WGS sequence"/>
</dbReference>
<protein>
    <recommendedName>
        <fullName evidence="3">Lipoprotein</fullName>
    </recommendedName>
</protein>
<evidence type="ECO:0000313" key="1">
    <source>
        <dbReference type="EMBL" id="KYG61623.1"/>
    </source>
</evidence>
<comment type="caution">
    <text evidence="1">The sequence shown here is derived from an EMBL/GenBank/DDBJ whole genome shotgun (WGS) entry which is preliminary data.</text>
</comment>
<name>A0A150WFA2_BDEBC</name>
<proteinExistence type="predicted"/>
<keyword evidence="2" id="KW-1185">Reference proteome</keyword>
<evidence type="ECO:0000313" key="2">
    <source>
        <dbReference type="Proteomes" id="UP000075320"/>
    </source>
</evidence>
<evidence type="ECO:0008006" key="3">
    <source>
        <dbReference type="Google" id="ProtNLM"/>
    </source>
</evidence>
<reference evidence="1 2" key="1">
    <citation type="submission" date="2016-03" db="EMBL/GenBank/DDBJ databases">
        <authorList>
            <person name="Ploux O."/>
        </authorList>
    </citation>
    <scope>NUCLEOTIDE SEQUENCE [LARGE SCALE GENOMIC DNA]</scope>
    <source>
        <strain evidence="1 2">R0</strain>
    </source>
</reference>
<organism evidence="1 2">
    <name type="scientific">Bdellovibrio bacteriovorus</name>
    <dbReference type="NCBI Taxonomy" id="959"/>
    <lineage>
        <taxon>Bacteria</taxon>
        <taxon>Pseudomonadati</taxon>
        <taxon>Bdellovibrionota</taxon>
        <taxon>Bdellovibrionia</taxon>
        <taxon>Bdellovibrionales</taxon>
        <taxon>Pseudobdellovibrionaceae</taxon>
        <taxon>Bdellovibrio</taxon>
    </lineage>
</organism>
<accession>A0A150WFA2</accession>
<dbReference type="PROSITE" id="PS51257">
    <property type="entry name" value="PROKAR_LIPOPROTEIN"/>
    <property type="match status" value="1"/>
</dbReference>
<gene>
    <name evidence="1" type="ORF">AZI86_18135</name>
</gene>
<dbReference type="EMBL" id="LUKE01000006">
    <property type="protein sequence ID" value="KYG61623.1"/>
    <property type="molecule type" value="Genomic_DNA"/>
</dbReference>
<sequence>MLRILLASTLLLTACASRKLSQPADLVSASTQVNLEISSEIIHEYTDPYNVVMQINLESKDGQWIRVDSAELDLTNTDGIVQNIIIGKDLNAWLQAKAEEKMIREQNADITSLGLISAGMVLATLGATQNNNGTLAAGGLAVGGASSYLMSNEIRRNKAAAQHAKWIPETHLYVPFTIPSMSLVKRWILINSPSGRVNRKAILRLKTVEGETLTYNIYLAGK</sequence>
<dbReference type="RefSeq" id="WP_061836705.1">
    <property type="nucleotide sequence ID" value="NZ_LUKE01000006.1"/>
</dbReference>